<feature type="region of interest" description="Disordered" evidence="9">
    <location>
        <begin position="1007"/>
        <end position="1059"/>
    </location>
</feature>
<dbReference type="PANTHER" id="PTHR46179">
    <property type="entry name" value="ZINC FINGER PROTEIN"/>
    <property type="match status" value="1"/>
</dbReference>
<feature type="region of interest" description="Disordered" evidence="9">
    <location>
        <begin position="445"/>
        <end position="479"/>
    </location>
</feature>
<organism evidence="11 12">
    <name type="scientific">Sporothrix eucalyptigena</name>
    <dbReference type="NCBI Taxonomy" id="1812306"/>
    <lineage>
        <taxon>Eukaryota</taxon>
        <taxon>Fungi</taxon>
        <taxon>Dikarya</taxon>
        <taxon>Ascomycota</taxon>
        <taxon>Pezizomycotina</taxon>
        <taxon>Sordariomycetes</taxon>
        <taxon>Sordariomycetidae</taxon>
        <taxon>Ophiostomatales</taxon>
        <taxon>Ophiostomataceae</taxon>
        <taxon>Sporothrix</taxon>
    </lineage>
</organism>
<feature type="compositionally biased region" description="Acidic residues" evidence="9">
    <location>
        <begin position="575"/>
        <end position="589"/>
    </location>
</feature>
<dbReference type="InterPro" id="IPR013087">
    <property type="entry name" value="Znf_C2H2_type"/>
</dbReference>
<feature type="region of interest" description="Disordered" evidence="9">
    <location>
        <begin position="776"/>
        <end position="803"/>
    </location>
</feature>
<feature type="region of interest" description="Disordered" evidence="9">
    <location>
        <begin position="951"/>
        <end position="989"/>
    </location>
</feature>
<keyword evidence="12" id="KW-1185">Reference proteome</keyword>
<comment type="subcellular location">
    <subcellularLocation>
        <location evidence="1">Nucleus</location>
    </subcellularLocation>
</comment>
<dbReference type="PANTHER" id="PTHR46179:SF13">
    <property type="entry name" value="C2H2-TYPE DOMAIN-CONTAINING PROTEIN"/>
    <property type="match status" value="1"/>
</dbReference>
<evidence type="ECO:0000256" key="8">
    <source>
        <dbReference type="PROSITE-ProRule" id="PRU00042"/>
    </source>
</evidence>
<dbReference type="Gene3D" id="3.30.160.60">
    <property type="entry name" value="Classic Zinc Finger"/>
    <property type="match status" value="2"/>
</dbReference>
<reference evidence="11 12" key="1">
    <citation type="submission" date="2024-01" db="EMBL/GenBank/DDBJ databases">
        <authorList>
            <person name="Allen C."/>
            <person name="Tagirdzhanova G."/>
        </authorList>
    </citation>
    <scope>NUCLEOTIDE SEQUENCE [LARGE SCALE GENOMIC DNA]</scope>
</reference>
<evidence type="ECO:0000256" key="9">
    <source>
        <dbReference type="SAM" id="MobiDB-lite"/>
    </source>
</evidence>
<gene>
    <name evidence="11" type="ORF">SEUCBS140593_009831</name>
</gene>
<comment type="caution">
    <text evidence="11">The sequence shown here is derived from an EMBL/GenBank/DDBJ whole genome shotgun (WGS) entry which is preliminary data.</text>
</comment>
<feature type="region of interest" description="Disordered" evidence="9">
    <location>
        <begin position="896"/>
        <end position="923"/>
    </location>
</feature>
<keyword evidence="3 8" id="KW-0863">Zinc-finger</keyword>
<evidence type="ECO:0000259" key="10">
    <source>
        <dbReference type="PROSITE" id="PS50157"/>
    </source>
</evidence>
<evidence type="ECO:0000256" key="5">
    <source>
        <dbReference type="ARBA" id="ARBA00023015"/>
    </source>
</evidence>
<dbReference type="SMART" id="SM00355">
    <property type="entry name" value="ZnF_C2H2"/>
    <property type="match status" value="3"/>
</dbReference>
<feature type="compositionally biased region" description="Low complexity" evidence="9">
    <location>
        <begin position="515"/>
        <end position="533"/>
    </location>
</feature>
<evidence type="ECO:0000256" key="6">
    <source>
        <dbReference type="ARBA" id="ARBA00023163"/>
    </source>
</evidence>
<keyword evidence="7" id="KW-0539">Nucleus</keyword>
<evidence type="ECO:0000256" key="7">
    <source>
        <dbReference type="ARBA" id="ARBA00023242"/>
    </source>
</evidence>
<keyword evidence="4" id="KW-0862">Zinc</keyword>
<feature type="compositionally biased region" description="Low complexity" evidence="9">
    <location>
        <begin position="904"/>
        <end position="921"/>
    </location>
</feature>
<dbReference type="PROSITE" id="PS50157">
    <property type="entry name" value="ZINC_FINGER_C2H2_2"/>
    <property type="match status" value="1"/>
</dbReference>
<feature type="compositionally biased region" description="Low complexity" evidence="9">
    <location>
        <begin position="782"/>
        <end position="795"/>
    </location>
</feature>
<feature type="compositionally biased region" description="Polar residues" evidence="9">
    <location>
        <begin position="554"/>
        <end position="573"/>
    </location>
</feature>
<evidence type="ECO:0000256" key="1">
    <source>
        <dbReference type="ARBA" id="ARBA00004123"/>
    </source>
</evidence>
<evidence type="ECO:0000313" key="12">
    <source>
        <dbReference type="Proteomes" id="UP001642482"/>
    </source>
</evidence>
<dbReference type="EMBL" id="CAWUHD010000173">
    <property type="protein sequence ID" value="CAK7237062.1"/>
    <property type="molecule type" value="Genomic_DNA"/>
</dbReference>
<name>A0ABP0CZS2_9PEZI</name>
<proteinExistence type="predicted"/>
<dbReference type="Proteomes" id="UP001642482">
    <property type="component" value="Unassembled WGS sequence"/>
</dbReference>
<feature type="compositionally biased region" description="Basic and acidic residues" evidence="9">
    <location>
        <begin position="961"/>
        <end position="973"/>
    </location>
</feature>
<evidence type="ECO:0000256" key="4">
    <source>
        <dbReference type="ARBA" id="ARBA00022833"/>
    </source>
</evidence>
<evidence type="ECO:0000313" key="11">
    <source>
        <dbReference type="EMBL" id="CAK7237062.1"/>
    </source>
</evidence>
<feature type="compositionally biased region" description="Basic residues" evidence="9">
    <location>
        <begin position="832"/>
        <end position="843"/>
    </location>
</feature>
<dbReference type="PROSITE" id="PS00028">
    <property type="entry name" value="ZINC_FINGER_C2H2_1"/>
    <property type="match status" value="1"/>
</dbReference>
<keyword evidence="2" id="KW-0479">Metal-binding</keyword>
<keyword evidence="5" id="KW-0805">Transcription regulation</keyword>
<keyword evidence="6" id="KW-0804">Transcription</keyword>
<evidence type="ECO:0000256" key="3">
    <source>
        <dbReference type="ARBA" id="ARBA00022771"/>
    </source>
</evidence>
<feature type="region of interest" description="Disordered" evidence="9">
    <location>
        <begin position="177"/>
        <end position="225"/>
    </location>
</feature>
<accession>A0ABP0CZS2</accession>
<feature type="domain" description="C2H2-type" evidence="10">
    <location>
        <begin position="88"/>
        <end position="115"/>
    </location>
</feature>
<evidence type="ECO:0000256" key="2">
    <source>
        <dbReference type="ARBA" id="ARBA00022723"/>
    </source>
</evidence>
<protein>
    <recommendedName>
        <fullName evidence="10">C2H2-type domain-containing protein</fullName>
    </recommendedName>
</protein>
<sequence>MSSSQNNALNVQYGRASGANPIFDPQQPQIYSNTTNNPANLTALHPDFIPADDVDDADADADADEDVDVPADTSLITDTSAAGAEGPIICPKCGKKCKRPCDLNRHDRTHTRPFKCQIPLCEYLKRGFPTSQELQRHMDDRHSDNPPAFHCSFKGCNYSSKRESNCKQHMEKTHGWKYDRSRHNNQAGKSSEVDETENVNEADDVVAKREVKPDSLVGSPTLSPTVDDYAMHQQQMQQMRQMQFPQYLSASATPMMDHQGDFILGDFIPPLSDHHHHQPAMAATSPAPAGFAAVDGGVVYSNANSPGLGAAATSFGAANTVDAAIGNHASPNNSFVPWESPLTQQEEISQLIQTTRNRLPSQAIAAPVASPSMHAARQVHGSQAQRPMSTSVYPQSIGWFTPGNYHVAQAPLPGSVPGSAVLSDYAAAFSPQTPNLVGTPNLFQQQQQHQQAAPYGSSPHTPLAAAPSLFPPQPMGSLPQTWTVMMPSNTEAFRQIQQKQDQQQKQKLFEEQATTRRQQLRAQAEAAQALDATSQPALDAAAATDRGVKRNRATYESNVSSTAADATNAQVGNGNDDDHDDDDHDDDESEHNGRRPPGPPRTPHSNNETVDDDRMPCPYHLTDPEYFYRDNEERFSPCHTQHRYISTLFRHLGRAAHNLKITENSASSFGVHEAGNRPQRQAGLCRRCWTSFTDETAFNAHVVLSQQCARASRSKREKYWQILRTFCAPPPAPTATPAPAPAPVVVRPPTIPTPAPSGQPTLQPAAPIAGNTARRAQLQVVPSDSARRAAAGPRSPDIKVSPTQQELARAHVLADRSPNLSLQGPVQGRAHPQPRHNKTHHKQNNSVESATLVDADYYVSRTEFQGYTQSMAQRMSALEAIVQRLDTTAASSASQRLQTVAAAGGTSTSSTRPPSSLGPGPARSIASAVIQTDASAHERGSLVREMDRQTIFEEDEDEEDHREATSARGNDEHRRHRHHRQESRIPMVAGDANQMLAGIGEPLRTLSGLSSSSNSSSVLHAPPPASVADENSRVRQQRQEQRRQKQREQEDLEQQQQQQSILAVDNSTIYATNITQQCQSQSQPSEQQLQQFQQQAQQQAQQHEEVETLFDAVAETVPETVADSGYGSNDNKYAPPTGTLPVVHEVIPSTKAGDPTGTVEHTDATRQASQNAIDDIDDGVQPPSMFNDDLDVCFDETNILW</sequence>
<feature type="region of interest" description="Disordered" evidence="9">
    <location>
        <begin position="515"/>
        <end position="617"/>
    </location>
</feature>
<feature type="region of interest" description="Disordered" evidence="9">
    <location>
        <begin position="815"/>
        <end position="848"/>
    </location>
</feature>
<feature type="compositionally biased region" description="Acidic residues" evidence="9">
    <location>
        <begin position="193"/>
        <end position="204"/>
    </location>
</feature>
<feature type="region of interest" description="Disordered" evidence="9">
    <location>
        <begin position="18"/>
        <end position="38"/>
    </location>
</feature>
<feature type="compositionally biased region" description="Low complexity" evidence="9">
    <location>
        <begin position="1007"/>
        <end position="1019"/>
    </location>
</feature>
<dbReference type="InterPro" id="IPR051061">
    <property type="entry name" value="Zinc_finger_trans_reg"/>
</dbReference>
<feature type="compositionally biased region" description="Basic and acidic residues" evidence="9">
    <location>
        <begin position="1030"/>
        <end position="1049"/>
    </location>
</feature>